<evidence type="ECO:0000259" key="1">
    <source>
        <dbReference type="Pfam" id="PF01408"/>
    </source>
</evidence>
<dbReference type="SUPFAM" id="SSF55347">
    <property type="entry name" value="Glyceraldehyde-3-phosphate dehydrogenase-like, C-terminal domain"/>
    <property type="match status" value="1"/>
</dbReference>
<dbReference type="RefSeq" id="WP_133495744.1">
    <property type="nucleotide sequence ID" value="NZ_BMLU01000007.1"/>
</dbReference>
<name>A0A4V3BT69_9SPHN</name>
<dbReference type="InterPro" id="IPR051317">
    <property type="entry name" value="Gfo/Idh/MocA_oxidoreduct"/>
</dbReference>
<dbReference type="AlphaFoldDB" id="A0A4V3BT69"/>
<dbReference type="Gene3D" id="3.40.50.720">
    <property type="entry name" value="NAD(P)-binding Rossmann-like Domain"/>
    <property type="match status" value="1"/>
</dbReference>
<comment type="caution">
    <text evidence="3">The sequence shown here is derived from an EMBL/GenBank/DDBJ whole genome shotgun (WGS) entry which is preliminary data.</text>
</comment>
<organism evidence="3 4">
    <name type="scientific">Stakelama pacifica</name>
    <dbReference type="NCBI Taxonomy" id="517720"/>
    <lineage>
        <taxon>Bacteria</taxon>
        <taxon>Pseudomonadati</taxon>
        <taxon>Pseudomonadota</taxon>
        <taxon>Alphaproteobacteria</taxon>
        <taxon>Sphingomonadales</taxon>
        <taxon>Sphingomonadaceae</taxon>
        <taxon>Stakelama</taxon>
    </lineage>
</organism>
<dbReference type="SUPFAM" id="SSF51735">
    <property type="entry name" value="NAD(P)-binding Rossmann-fold domains"/>
    <property type="match status" value="1"/>
</dbReference>
<dbReference type="OrthoDB" id="9815825at2"/>
<dbReference type="PANTHER" id="PTHR43708:SF3">
    <property type="entry name" value="OXIDOREDUCTASE"/>
    <property type="match status" value="1"/>
</dbReference>
<dbReference type="Proteomes" id="UP000295493">
    <property type="component" value="Unassembled WGS sequence"/>
</dbReference>
<evidence type="ECO:0000313" key="3">
    <source>
        <dbReference type="EMBL" id="TDN81608.1"/>
    </source>
</evidence>
<proteinExistence type="predicted"/>
<feature type="domain" description="Gfo/Idh/MocA-like oxidoreductase N-terminal" evidence="1">
    <location>
        <begin position="8"/>
        <end position="132"/>
    </location>
</feature>
<dbReference type="InterPro" id="IPR055170">
    <property type="entry name" value="GFO_IDH_MocA-like_dom"/>
</dbReference>
<dbReference type="Pfam" id="PF01408">
    <property type="entry name" value="GFO_IDH_MocA"/>
    <property type="match status" value="1"/>
</dbReference>
<protein>
    <submittedName>
        <fullName evidence="3">Putative dehydrogenase</fullName>
    </submittedName>
</protein>
<gene>
    <name evidence="3" type="ORF">EV664_1077</name>
</gene>
<evidence type="ECO:0000313" key="4">
    <source>
        <dbReference type="Proteomes" id="UP000295493"/>
    </source>
</evidence>
<dbReference type="Gene3D" id="3.30.360.10">
    <property type="entry name" value="Dihydrodipicolinate Reductase, domain 2"/>
    <property type="match status" value="1"/>
</dbReference>
<dbReference type="Pfam" id="PF22725">
    <property type="entry name" value="GFO_IDH_MocA_C3"/>
    <property type="match status" value="1"/>
</dbReference>
<dbReference type="EMBL" id="SNWD01000007">
    <property type="protein sequence ID" value="TDN81608.1"/>
    <property type="molecule type" value="Genomic_DNA"/>
</dbReference>
<feature type="domain" description="GFO/IDH/MocA-like oxidoreductase" evidence="2">
    <location>
        <begin position="145"/>
        <end position="276"/>
    </location>
</feature>
<evidence type="ECO:0000259" key="2">
    <source>
        <dbReference type="Pfam" id="PF22725"/>
    </source>
</evidence>
<dbReference type="InterPro" id="IPR000683">
    <property type="entry name" value="Gfo/Idh/MocA-like_OxRdtase_N"/>
</dbReference>
<dbReference type="PANTHER" id="PTHR43708">
    <property type="entry name" value="CONSERVED EXPRESSED OXIDOREDUCTASE (EUROFUNG)"/>
    <property type="match status" value="1"/>
</dbReference>
<reference evidence="3 4" key="1">
    <citation type="submission" date="2019-03" db="EMBL/GenBank/DDBJ databases">
        <title>Genomic Encyclopedia of Type Strains, Phase IV (KMG-IV): sequencing the most valuable type-strain genomes for metagenomic binning, comparative biology and taxonomic classification.</title>
        <authorList>
            <person name="Goeker M."/>
        </authorList>
    </citation>
    <scope>NUCLEOTIDE SEQUENCE [LARGE SCALE GENOMIC DNA]</scope>
    <source>
        <strain evidence="3 4">DSM 25059</strain>
    </source>
</reference>
<accession>A0A4V3BT69</accession>
<keyword evidence="4" id="KW-1185">Reference proteome</keyword>
<sequence length="381" mass="40578">MRQYPILRLGLVGGGPGSFIGPVHRMAACLDARFTLVAGAFSRDADKSRTQAMAWGVEPARAYDGIEAMLAGEAAREDGIQAVAIATPNHSHFAIAKAALEAGLPVICDKPMTATLDEAEALAPIVATNGGPFALTYTYTGYAMIREARARIAAGAIGRVRKIMVDYPQGWLSEAIEDSNQQASWRTDPDRAGQGGAIGDIGVHAFQLAEYVTSLRVTDLVADLPRVVPGRRLDDDCNILLRFAGNVPGVLTASQISTGERNGLRLRVYGEKGGIEWDHNAPGDLTLLWPDARTEILHSGGPDLDETAQAATRLPSGHPEGFIEAFATLYSDFADAISGDRSKADGLLPGITDGLRSMRFVDLAVRSNAARGWLPFPGETQ</sequence>
<dbReference type="GO" id="GO:0000166">
    <property type="term" value="F:nucleotide binding"/>
    <property type="evidence" value="ECO:0007669"/>
    <property type="project" value="InterPro"/>
</dbReference>
<dbReference type="InterPro" id="IPR036291">
    <property type="entry name" value="NAD(P)-bd_dom_sf"/>
</dbReference>